<protein>
    <submittedName>
        <fullName evidence="3">Uncharacterized protein</fullName>
    </submittedName>
</protein>
<reference evidence="3 4" key="1">
    <citation type="submission" date="2024-05" db="EMBL/GenBank/DDBJ databases">
        <title>Genome sequencing and assembly of Indian major carp, Cirrhinus mrigala (Hamilton, 1822).</title>
        <authorList>
            <person name="Mohindra V."/>
            <person name="Chowdhury L.M."/>
            <person name="Lal K."/>
            <person name="Jena J.K."/>
        </authorList>
    </citation>
    <scope>NUCLEOTIDE SEQUENCE [LARGE SCALE GENOMIC DNA]</scope>
    <source>
        <strain evidence="3">CM1030</strain>
        <tissue evidence="3">Blood</tissue>
    </source>
</reference>
<dbReference type="InterPro" id="IPR051067">
    <property type="entry name" value="NHER"/>
</dbReference>
<feature type="region of interest" description="Disordered" evidence="2">
    <location>
        <begin position="41"/>
        <end position="77"/>
    </location>
</feature>
<gene>
    <name evidence="3" type="ORF">M9458_000859</name>
</gene>
<evidence type="ECO:0000256" key="2">
    <source>
        <dbReference type="SAM" id="MobiDB-lite"/>
    </source>
</evidence>
<keyword evidence="1" id="KW-0677">Repeat</keyword>
<evidence type="ECO:0000313" key="4">
    <source>
        <dbReference type="Proteomes" id="UP001529510"/>
    </source>
</evidence>
<accession>A0ABD0RWK2</accession>
<feature type="non-terminal residue" evidence="3">
    <location>
        <position position="77"/>
    </location>
</feature>
<keyword evidence="4" id="KW-1185">Reference proteome</keyword>
<dbReference type="PANTHER" id="PTHR14191:SF4">
    <property type="entry name" value="NA(+)_H(+) EXCHANGE REGULATORY COFACTOR NHE-RF2"/>
    <property type="match status" value="1"/>
</dbReference>
<dbReference type="AlphaFoldDB" id="A0ABD0RWK2"/>
<dbReference type="Proteomes" id="UP001529510">
    <property type="component" value="Unassembled WGS sequence"/>
</dbReference>
<feature type="non-terminal residue" evidence="3">
    <location>
        <position position="1"/>
    </location>
</feature>
<comment type="caution">
    <text evidence="3">The sequence shown here is derived from an EMBL/GenBank/DDBJ whole genome shotgun (WGS) entry which is preliminary data.</text>
</comment>
<dbReference type="EMBL" id="JAMKFB020000001">
    <property type="protein sequence ID" value="KAL0202841.1"/>
    <property type="molecule type" value="Genomic_DNA"/>
</dbReference>
<dbReference type="PANTHER" id="PTHR14191">
    <property type="entry name" value="PDZ DOMAIN CONTAINING PROTEIN"/>
    <property type="match status" value="1"/>
</dbReference>
<proteinExistence type="predicted"/>
<name>A0ABD0RWK2_CIRMR</name>
<sequence>VVQRILEVEHRTRLLVVDRVTDEFLKFHGLPCTEDRAIEMGSLSSRSSAASSPRASPRDSATPPYSRQSSEGIFINK</sequence>
<feature type="compositionally biased region" description="Low complexity" evidence="2">
    <location>
        <begin position="42"/>
        <end position="64"/>
    </location>
</feature>
<organism evidence="3 4">
    <name type="scientific">Cirrhinus mrigala</name>
    <name type="common">Mrigala</name>
    <dbReference type="NCBI Taxonomy" id="683832"/>
    <lineage>
        <taxon>Eukaryota</taxon>
        <taxon>Metazoa</taxon>
        <taxon>Chordata</taxon>
        <taxon>Craniata</taxon>
        <taxon>Vertebrata</taxon>
        <taxon>Euteleostomi</taxon>
        <taxon>Actinopterygii</taxon>
        <taxon>Neopterygii</taxon>
        <taxon>Teleostei</taxon>
        <taxon>Ostariophysi</taxon>
        <taxon>Cypriniformes</taxon>
        <taxon>Cyprinidae</taxon>
        <taxon>Labeoninae</taxon>
        <taxon>Labeonini</taxon>
        <taxon>Cirrhinus</taxon>
    </lineage>
</organism>
<evidence type="ECO:0000313" key="3">
    <source>
        <dbReference type="EMBL" id="KAL0202841.1"/>
    </source>
</evidence>
<evidence type="ECO:0000256" key="1">
    <source>
        <dbReference type="ARBA" id="ARBA00022737"/>
    </source>
</evidence>